<dbReference type="SUPFAM" id="SSF52540">
    <property type="entry name" value="P-loop containing nucleoside triphosphate hydrolases"/>
    <property type="match status" value="1"/>
</dbReference>
<keyword evidence="2" id="KW-1185">Reference proteome</keyword>
<organism evidence="1 2">
    <name type="scientific">Rhizobium croatiense</name>
    <dbReference type="NCBI Taxonomy" id="2867516"/>
    <lineage>
        <taxon>Bacteria</taxon>
        <taxon>Pseudomonadati</taxon>
        <taxon>Pseudomonadota</taxon>
        <taxon>Alphaproteobacteria</taxon>
        <taxon>Hyphomicrobiales</taxon>
        <taxon>Rhizobiaceae</taxon>
        <taxon>Rhizobium/Agrobacterium group</taxon>
        <taxon>Rhizobium</taxon>
    </lineage>
</organism>
<evidence type="ECO:0000313" key="1">
    <source>
        <dbReference type="EMBL" id="MBY4630984.1"/>
    </source>
</evidence>
<comment type="caution">
    <text evidence="1">The sequence shown here is derived from an EMBL/GenBank/DDBJ whole genome shotgun (WGS) entry which is preliminary data.</text>
</comment>
<proteinExistence type="predicted"/>
<dbReference type="RefSeq" id="WP_222140238.1">
    <property type="nucleotide sequence ID" value="NZ_JAILYJ010000010.1"/>
</dbReference>
<dbReference type="Proteomes" id="UP000733858">
    <property type="component" value="Unassembled WGS sequence"/>
</dbReference>
<reference evidence="1 2" key="1">
    <citation type="submission" date="2021-08" db="EMBL/GenBank/DDBJ databases">
        <title>Rhizobium croatiense sp. nov. and Rhizobium redzepovicii sp. nov., two new species isolated from nodules of Phaseolus vulgaris in Croatia.</title>
        <authorList>
            <person name="Rajnovic I."/>
            <person name="Ramirez-Bahena M.H."/>
            <person name="Kajic S."/>
            <person name="Igual M.J."/>
            <person name="Peix A."/>
            <person name="Velazquez E."/>
            <person name="Sikora S."/>
        </authorList>
    </citation>
    <scope>NUCLEOTIDE SEQUENCE [LARGE SCALE GENOMIC DNA]</scope>
    <source>
        <strain evidence="1 2">13T</strain>
    </source>
</reference>
<name>A0ABS7M1N4_9HYPH</name>
<accession>A0ABS7M1N4</accession>
<sequence>MEIIRGSAKKPVSAERLIEVIEQNFRNSEGVLYIGYPILSTVDEAVSVDALLISPQHGVVAIQLVEGKDAGNYADVQDEIASLLDAKFRQHKALRSARRLLVEPYTLTFAPLLGAAEDDNGYIIANEGSFVDDVSQFKWENPELYTTVLSIIQSISSIRRNRRRRSPSRENTHGAALQALEDSIANLDQRQSKAVIETVKGVQRIRGLAGSGKTIILALKAAYLHSQNPDWKIAVTFNTRSLKDQFNRLIETFVVEQTGERPNEN</sequence>
<evidence type="ECO:0000313" key="2">
    <source>
        <dbReference type="Proteomes" id="UP000733858"/>
    </source>
</evidence>
<dbReference type="Gene3D" id="3.40.50.300">
    <property type="entry name" value="P-loop containing nucleotide triphosphate hydrolases"/>
    <property type="match status" value="1"/>
</dbReference>
<gene>
    <name evidence="1" type="ORF">K6M89_16985</name>
</gene>
<protein>
    <recommendedName>
        <fullName evidence="3">DNA helicase</fullName>
    </recommendedName>
</protein>
<dbReference type="EMBL" id="JAILYJ010000010">
    <property type="protein sequence ID" value="MBY4630984.1"/>
    <property type="molecule type" value="Genomic_DNA"/>
</dbReference>
<evidence type="ECO:0008006" key="3">
    <source>
        <dbReference type="Google" id="ProtNLM"/>
    </source>
</evidence>
<dbReference type="InterPro" id="IPR027417">
    <property type="entry name" value="P-loop_NTPase"/>
</dbReference>